<keyword evidence="3" id="KW-1185">Reference proteome</keyword>
<dbReference type="Pfam" id="PF08797">
    <property type="entry name" value="HIRAN"/>
    <property type="match status" value="1"/>
</dbReference>
<feature type="domain" description="HIRAN" evidence="1">
    <location>
        <begin position="17"/>
        <end position="77"/>
    </location>
</feature>
<gene>
    <name evidence="2" type="ORF">AB433_07425</name>
</gene>
<organism evidence="2 3">
    <name type="scientific">Croceicoccus naphthovorans</name>
    <dbReference type="NCBI Taxonomy" id="1348774"/>
    <lineage>
        <taxon>Bacteria</taxon>
        <taxon>Pseudomonadati</taxon>
        <taxon>Pseudomonadota</taxon>
        <taxon>Alphaproteobacteria</taxon>
        <taxon>Sphingomonadales</taxon>
        <taxon>Erythrobacteraceae</taxon>
        <taxon>Croceicoccus</taxon>
    </lineage>
</organism>
<dbReference type="KEGG" id="cna:AB433_07425"/>
<dbReference type="PATRIC" id="fig|1348774.3.peg.1555"/>
<protein>
    <recommendedName>
        <fullName evidence="1">HIRAN domain-containing protein</fullName>
    </recommendedName>
</protein>
<dbReference type="InterPro" id="IPR014905">
    <property type="entry name" value="HIRAN"/>
</dbReference>
<evidence type="ECO:0000259" key="1">
    <source>
        <dbReference type="Pfam" id="PF08797"/>
    </source>
</evidence>
<dbReference type="GO" id="GO:0008270">
    <property type="term" value="F:zinc ion binding"/>
    <property type="evidence" value="ECO:0007669"/>
    <property type="project" value="InterPro"/>
</dbReference>
<name>A0A0G3XJA1_9SPHN</name>
<dbReference type="GO" id="GO:0003676">
    <property type="term" value="F:nucleic acid binding"/>
    <property type="evidence" value="ECO:0007669"/>
    <property type="project" value="InterPro"/>
</dbReference>
<dbReference type="STRING" id="1348774.AB433_07425"/>
<dbReference type="GO" id="GO:0016818">
    <property type="term" value="F:hydrolase activity, acting on acid anhydrides, in phosphorus-containing anhydrides"/>
    <property type="evidence" value="ECO:0007669"/>
    <property type="project" value="InterPro"/>
</dbReference>
<sequence length="122" mass="13179">MSLAVVGIDYPNRRGPGRRFELSLCSPGEPVELRREPENPADPRAVAVFSARGIQIGYLTAERCGRIGALIASGVEVRAIFQGIGPTAAWVRAAFHGESPDLPLPPPTDPASQSREFWPDED</sequence>
<accession>A0A0G3XJA1</accession>
<dbReference type="RefSeq" id="WP_047823564.1">
    <property type="nucleotide sequence ID" value="NZ_JACIEL010000017.1"/>
</dbReference>
<reference evidence="2 3" key="1">
    <citation type="submission" date="2015-06" db="EMBL/GenBank/DDBJ databases">
        <authorList>
            <person name="Zeng Y."/>
            <person name="Huang Y."/>
        </authorList>
    </citation>
    <scope>NUCLEOTIDE SEQUENCE [LARGE SCALE GENOMIC DNA]</scope>
    <source>
        <strain evidence="2 3">PQ-2</strain>
    </source>
</reference>
<dbReference type="Proteomes" id="UP000035287">
    <property type="component" value="Chromosome"/>
</dbReference>
<dbReference type="EMBL" id="CP011770">
    <property type="protein sequence ID" value="AKM11630.1"/>
    <property type="molecule type" value="Genomic_DNA"/>
</dbReference>
<evidence type="ECO:0000313" key="2">
    <source>
        <dbReference type="EMBL" id="AKM11630.1"/>
    </source>
</evidence>
<proteinExistence type="predicted"/>
<evidence type="ECO:0000313" key="3">
    <source>
        <dbReference type="Proteomes" id="UP000035287"/>
    </source>
</evidence>
<dbReference type="Gene3D" id="3.30.70.2330">
    <property type="match status" value="1"/>
</dbReference>
<dbReference type="AlphaFoldDB" id="A0A0G3XJA1"/>